<dbReference type="Gene3D" id="3.40.50.720">
    <property type="entry name" value="NAD(P)-binding Rossmann-like Domain"/>
    <property type="match status" value="1"/>
</dbReference>
<evidence type="ECO:0000256" key="6">
    <source>
        <dbReference type="ARBA" id="ARBA00047561"/>
    </source>
</evidence>
<feature type="domain" description="Siroheme synthase central" evidence="7">
    <location>
        <begin position="119"/>
        <end position="145"/>
    </location>
</feature>
<dbReference type="InterPro" id="IPR006367">
    <property type="entry name" value="Sirohaem_synthase_N"/>
</dbReference>
<dbReference type="Pfam" id="PF14824">
    <property type="entry name" value="Sirohm_synth_M"/>
    <property type="match status" value="1"/>
</dbReference>
<accession>A0A1W5ZVP9</accession>
<dbReference type="AlphaFoldDB" id="A0A1W5ZVP9"/>
<dbReference type="EC" id="1.3.1.76" evidence="2"/>
<dbReference type="PANTHER" id="PTHR35330">
    <property type="entry name" value="SIROHEME BIOSYNTHESIS PROTEIN MET8"/>
    <property type="match status" value="1"/>
</dbReference>
<keyword evidence="9" id="KW-1185">Reference proteome</keyword>
<evidence type="ECO:0000256" key="5">
    <source>
        <dbReference type="ARBA" id="ARBA00023244"/>
    </source>
</evidence>
<dbReference type="Pfam" id="PF22440">
    <property type="entry name" value="SirC_C"/>
    <property type="match status" value="1"/>
</dbReference>
<proteinExistence type="predicted"/>
<dbReference type="Proteomes" id="UP000192527">
    <property type="component" value="Chromosome"/>
</dbReference>
<evidence type="ECO:0000256" key="2">
    <source>
        <dbReference type="ARBA" id="ARBA00012400"/>
    </source>
</evidence>
<dbReference type="OrthoDB" id="9773765at2"/>
<dbReference type="GO" id="GO:0019354">
    <property type="term" value="P:siroheme biosynthetic process"/>
    <property type="evidence" value="ECO:0007669"/>
    <property type="project" value="UniProtKB-UniPathway"/>
</dbReference>
<dbReference type="EMBL" id="CP020772">
    <property type="protein sequence ID" value="ARI77392.1"/>
    <property type="molecule type" value="Genomic_DNA"/>
</dbReference>
<dbReference type="InterPro" id="IPR036291">
    <property type="entry name" value="NAD(P)-bd_dom_sf"/>
</dbReference>
<dbReference type="GO" id="GO:0004325">
    <property type="term" value="F:ferrochelatase activity"/>
    <property type="evidence" value="ECO:0007669"/>
    <property type="project" value="InterPro"/>
</dbReference>
<dbReference type="SUPFAM" id="SSF75615">
    <property type="entry name" value="Siroheme synthase middle domains-like"/>
    <property type="match status" value="1"/>
</dbReference>
<name>A0A1W5ZVP9_9BACI</name>
<gene>
    <name evidence="8" type="ORF">HM131_11310</name>
</gene>
<dbReference type="PANTHER" id="PTHR35330:SF1">
    <property type="entry name" value="SIROHEME BIOSYNTHESIS PROTEIN MET8"/>
    <property type="match status" value="1"/>
</dbReference>
<protein>
    <recommendedName>
        <fullName evidence="2">precorrin-2 dehydrogenase</fullName>
        <ecNumber evidence="2">1.3.1.76</ecNumber>
    </recommendedName>
</protein>
<evidence type="ECO:0000256" key="1">
    <source>
        <dbReference type="ARBA" id="ARBA00005010"/>
    </source>
</evidence>
<dbReference type="NCBIfam" id="TIGR01470">
    <property type="entry name" value="cysG_Nterm"/>
    <property type="match status" value="1"/>
</dbReference>
<evidence type="ECO:0000313" key="8">
    <source>
        <dbReference type="EMBL" id="ARI77392.1"/>
    </source>
</evidence>
<dbReference type="InterPro" id="IPR028161">
    <property type="entry name" value="Met8-like"/>
</dbReference>
<evidence type="ECO:0000256" key="3">
    <source>
        <dbReference type="ARBA" id="ARBA00023002"/>
    </source>
</evidence>
<dbReference type="SUPFAM" id="SSF51735">
    <property type="entry name" value="NAD(P)-binding Rossmann-fold domains"/>
    <property type="match status" value="1"/>
</dbReference>
<evidence type="ECO:0000256" key="4">
    <source>
        <dbReference type="ARBA" id="ARBA00023027"/>
    </source>
</evidence>
<sequence length="214" mass="24165">MSPIPLMIDLNGRRTVVVGGGAVAEKRVNVLCEAGAFITIISPSVTRTLEEKVTSNKRIEWIRKEFDEAYLKDAYTVVIATNDEKVNEQALRSASHVPLINYPPDANKGNFTIPGYLTRGKLTISISTGGASPMLASRIKKRLANEYDDDYGQYVDFLYVCRQQLKQSSLPKEEKQTLLKHLLHDSYKNRDQQTLFLKELEKLKEGGTVFERIN</sequence>
<keyword evidence="3" id="KW-0560">Oxidoreductase</keyword>
<comment type="catalytic activity">
    <reaction evidence="6">
        <text>precorrin-2 + NAD(+) = sirohydrochlorin + NADH + 2 H(+)</text>
        <dbReference type="Rhea" id="RHEA:15613"/>
        <dbReference type="ChEBI" id="CHEBI:15378"/>
        <dbReference type="ChEBI" id="CHEBI:57540"/>
        <dbReference type="ChEBI" id="CHEBI:57945"/>
        <dbReference type="ChEBI" id="CHEBI:58351"/>
        <dbReference type="ChEBI" id="CHEBI:58827"/>
        <dbReference type="EC" id="1.3.1.76"/>
    </reaction>
</comment>
<dbReference type="GO" id="GO:0043115">
    <property type="term" value="F:precorrin-2 dehydrogenase activity"/>
    <property type="evidence" value="ECO:0007669"/>
    <property type="project" value="UniProtKB-EC"/>
</dbReference>
<dbReference type="Gene3D" id="1.10.8.610">
    <property type="entry name" value="SirC, precorrin-2 dehydrogenase, C-terminal helical domain-like"/>
    <property type="match status" value="1"/>
</dbReference>
<dbReference type="NCBIfam" id="NF005222">
    <property type="entry name" value="PRK06718.1"/>
    <property type="match status" value="1"/>
</dbReference>
<dbReference type="KEGG" id="hmn:HM131_11310"/>
<organism evidence="8 9">
    <name type="scientific">Halobacillus mangrovi</name>
    <dbReference type="NCBI Taxonomy" id="402384"/>
    <lineage>
        <taxon>Bacteria</taxon>
        <taxon>Bacillati</taxon>
        <taxon>Bacillota</taxon>
        <taxon>Bacilli</taxon>
        <taxon>Bacillales</taxon>
        <taxon>Bacillaceae</taxon>
        <taxon>Halobacillus</taxon>
    </lineage>
</organism>
<dbReference type="Pfam" id="PF13241">
    <property type="entry name" value="NAD_binding_7"/>
    <property type="match status" value="1"/>
</dbReference>
<keyword evidence="4" id="KW-0520">NAD</keyword>
<dbReference type="STRING" id="402384.HM131_11310"/>
<dbReference type="RefSeq" id="WP_085029861.1">
    <property type="nucleotide sequence ID" value="NZ_CP020772.1"/>
</dbReference>
<comment type="pathway">
    <text evidence="1">Porphyrin-containing compound metabolism; siroheme biosynthesis; sirohydrochlorin from precorrin-2: step 1/1.</text>
</comment>
<reference evidence="8 9" key="1">
    <citation type="submission" date="2017-04" db="EMBL/GenBank/DDBJ databases">
        <title>The whole genome sequencing and assembly of Halobacillus mangrovi strain.</title>
        <authorList>
            <person name="Lee S.-J."/>
            <person name="Park M.-K."/>
            <person name="Kim J.-Y."/>
            <person name="Lee Y.-J."/>
            <person name="Yi H."/>
            <person name="Bahn Y.-S."/>
            <person name="Kim J.F."/>
            <person name="Lee D.-W."/>
        </authorList>
    </citation>
    <scope>NUCLEOTIDE SEQUENCE [LARGE SCALE GENOMIC DNA]</scope>
    <source>
        <strain evidence="8 9">KTB 131</strain>
    </source>
</reference>
<dbReference type="InterPro" id="IPR042518">
    <property type="entry name" value="SirC_C"/>
</dbReference>
<dbReference type="UniPathway" id="UPA00262">
    <property type="reaction ID" value="UER00222"/>
</dbReference>
<evidence type="ECO:0000259" key="7">
    <source>
        <dbReference type="Pfam" id="PF14824"/>
    </source>
</evidence>
<evidence type="ECO:0000313" key="9">
    <source>
        <dbReference type="Proteomes" id="UP000192527"/>
    </source>
</evidence>
<keyword evidence="5" id="KW-0627">Porphyrin biosynthesis</keyword>
<dbReference type="InterPro" id="IPR028281">
    <property type="entry name" value="Sirohaem_synthase_central"/>
</dbReference>